<proteinExistence type="predicted"/>
<dbReference type="STRING" id="1043493.SAMN05421637_1850"/>
<sequence length="204" mass="21775">METNGACAPLVVDALACPAGMDPLLPLWSRTQLDDGTWTEWTLENWGSCPDESELLALIEHEWTSLQLDSPEVSIQPATGQVIATVPTIAYADGSPRSHAATLLGADVEIRATPTTFTWAWGDGEVTVTEDAGAPYPDQTVSHAYGRALDEASIVLETTWTGEWRVAGGTWTGFDESIVTTAPGIVLEVLQPRARLVDGPLTTG</sequence>
<reference evidence="2" key="1">
    <citation type="submission" date="2016-10" db="EMBL/GenBank/DDBJ databases">
        <authorList>
            <person name="Varghese N."/>
        </authorList>
    </citation>
    <scope>NUCLEOTIDE SEQUENCE [LARGE SCALE GENOMIC DNA]</scope>
    <source>
        <strain evidence="2">DSM 24868</strain>
    </source>
</reference>
<accession>A0A1H6Z8L6</accession>
<dbReference type="EMBL" id="FNZI01000004">
    <property type="protein sequence ID" value="SEJ45890.1"/>
    <property type="molecule type" value="Genomic_DNA"/>
</dbReference>
<evidence type="ECO:0000313" key="2">
    <source>
        <dbReference type="Proteomes" id="UP000183315"/>
    </source>
</evidence>
<dbReference type="Proteomes" id="UP000183315">
    <property type="component" value="Unassembled WGS sequence"/>
</dbReference>
<evidence type="ECO:0008006" key="3">
    <source>
        <dbReference type="Google" id="ProtNLM"/>
    </source>
</evidence>
<dbReference type="eggNOG" id="ENOG5032ZQT">
    <property type="taxonomic scope" value="Bacteria"/>
</dbReference>
<protein>
    <recommendedName>
        <fullName evidence="3">PKD domain-containing protein</fullName>
    </recommendedName>
</protein>
<gene>
    <name evidence="1" type="ORF">SAMN05421637_1850</name>
</gene>
<keyword evidence="2" id="KW-1185">Reference proteome</keyword>
<dbReference type="AlphaFoldDB" id="A0A1H6Z8L6"/>
<organism evidence="1 2">
    <name type="scientific">Demequina mangrovi</name>
    <dbReference type="NCBI Taxonomy" id="1043493"/>
    <lineage>
        <taxon>Bacteria</taxon>
        <taxon>Bacillati</taxon>
        <taxon>Actinomycetota</taxon>
        <taxon>Actinomycetes</taxon>
        <taxon>Micrococcales</taxon>
        <taxon>Demequinaceae</taxon>
        <taxon>Demequina</taxon>
    </lineage>
</organism>
<evidence type="ECO:0000313" key="1">
    <source>
        <dbReference type="EMBL" id="SEJ45890.1"/>
    </source>
</evidence>
<name>A0A1H6Z8L6_9MICO</name>